<proteinExistence type="predicted"/>
<dbReference type="Gene3D" id="3.20.20.140">
    <property type="entry name" value="Metal-dependent hydrolases"/>
    <property type="match status" value="1"/>
</dbReference>
<organism evidence="1 2">
    <name type="scientific">Marispirochaeta aestuarii</name>
    <dbReference type="NCBI Taxonomy" id="1963862"/>
    <lineage>
        <taxon>Bacteria</taxon>
        <taxon>Pseudomonadati</taxon>
        <taxon>Spirochaetota</taxon>
        <taxon>Spirochaetia</taxon>
        <taxon>Spirochaetales</taxon>
        <taxon>Spirochaetaceae</taxon>
        <taxon>Marispirochaeta</taxon>
    </lineage>
</organism>
<name>A0A1Y1RXT7_9SPIO</name>
<dbReference type="InterPro" id="IPR016195">
    <property type="entry name" value="Pol/histidinol_Pase-like"/>
</dbReference>
<protein>
    <submittedName>
        <fullName evidence="1">Histidinol-phosphatase</fullName>
    </submittedName>
</protein>
<evidence type="ECO:0000313" key="2">
    <source>
        <dbReference type="Proteomes" id="UP000192343"/>
    </source>
</evidence>
<gene>
    <name evidence="1" type="ORF">B4O97_10300</name>
</gene>
<dbReference type="RefSeq" id="WP_083050593.1">
    <property type="nucleotide sequence ID" value="NZ_MWQY01000010.1"/>
</dbReference>
<accession>A0A1Y1RXT7</accession>
<keyword evidence="2" id="KW-1185">Reference proteome</keyword>
<dbReference type="STRING" id="1963862.B4O97_10300"/>
<dbReference type="Proteomes" id="UP000192343">
    <property type="component" value="Unassembled WGS sequence"/>
</dbReference>
<dbReference type="AlphaFoldDB" id="A0A1Y1RXT7"/>
<evidence type="ECO:0000313" key="1">
    <source>
        <dbReference type="EMBL" id="ORC35115.1"/>
    </source>
</evidence>
<dbReference type="OrthoDB" id="9804333at2"/>
<dbReference type="SUPFAM" id="SSF89550">
    <property type="entry name" value="PHP domain-like"/>
    <property type="match status" value="1"/>
</dbReference>
<dbReference type="EMBL" id="MWQY01000010">
    <property type="protein sequence ID" value="ORC35115.1"/>
    <property type="molecule type" value="Genomic_DNA"/>
</dbReference>
<comment type="caution">
    <text evidence="1">The sequence shown here is derived from an EMBL/GenBank/DDBJ whole genome shotgun (WGS) entry which is preliminary data.</text>
</comment>
<sequence>MNNGFDELCHALGDPDLSRRLKAAGEMGQLIRAGKIQADKAPRGEVNNHVHTFYSFSPYSPSLAAFRAWQAGLSAVGIMDHDSVAGAAEMSKAGRALGIATTAGFELRVSMSGTAVEGRKINNPDSPNIAYIAVHGVPSPGLPEAQAFLAPINRRRNQRNRAQTEALNSLLRDSGIPPLDFDTDVLAISRAAEGGSVTERHILYALAGRISGISGKGEGVCSFLDKQLGISLPGQIYSRLNDSNNPHYLYDLLGILKSVFLPRFFIQPDEKECLPVEQVVEFARSIGAIPAYAYLGDVGESPTGDKKEEKFEDDYLDDLIPELRRLGFCAVTYMPPRNTRVQLERLSSLCRRAGLMEISGVDINSSRQSFNCPEVMDPAFEHLIEATWALVAHERLASADRCYSLFNERNPWAADPLTARIERYAGYGRGMDPRNPESIIDMLETYPAGDK</sequence>
<reference evidence="1 2" key="1">
    <citation type="submission" date="2017-03" db="EMBL/GenBank/DDBJ databases">
        <title>Draft Genome sequence of Marispirochaeta sp. strain JC444.</title>
        <authorList>
            <person name="Shivani Y."/>
            <person name="Subhash Y."/>
            <person name="Sasikala C."/>
            <person name="Ramana C."/>
        </authorList>
    </citation>
    <scope>NUCLEOTIDE SEQUENCE [LARGE SCALE GENOMIC DNA]</scope>
    <source>
        <strain evidence="1 2">JC444</strain>
    </source>
</reference>